<dbReference type="PRINTS" id="PR01349">
    <property type="entry name" value="WNTPROTEIN"/>
</dbReference>
<keyword evidence="4" id="KW-0964">Secreted</keyword>
<dbReference type="OrthoDB" id="5945655at2759"/>
<reference evidence="11" key="1">
    <citation type="submission" date="2025-08" db="UniProtKB">
        <authorList>
            <consortium name="RefSeq"/>
        </authorList>
    </citation>
    <scope>IDENTIFICATION</scope>
    <source>
        <tissue evidence="11">Entire body</tissue>
    </source>
</reference>
<dbReference type="PANTHER" id="PTHR12027">
    <property type="entry name" value="WNT RELATED"/>
    <property type="match status" value="1"/>
</dbReference>
<dbReference type="InterPro" id="IPR005817">
    <property type="entry name" value="Wnt"/>
</dbReference>
<evidence type="ECO:0000256" key="1">
    <source>
        <dbReference type="ARBA" id="ARBA00004498"/>
    </source>
</evidence>
<dbReference type="Gene3D" id="3.30.2460.20">
    <property type="match status" value="1"/>
</dbReference>
<evidence type="ECO:0000313" key="10">
    <source>
        <dbReference type="Proteomes" id="UP000192223"/>
    </source>
</evidence>
<keyword evidence="3 8" id="KW-0217">Developmental protein</keyword>
<dbReference type="GO" id="GO:0060070">
    <property type="term" value="P:canonical Wnt signaling pathway"/>
    <property type="evidence" value="ECO:0007669"/>
    <property type="project" value="TreeGrafter"/>
</dbReference>
<evidence type="ECO:0000256" key="9">
    <source>
        <dbReference type="SAM" id="SignalP"/>
    </source>
</evidence>
<evidence type="ECO:0000313" key="11">
    <source>
        <dbReference type="RefSeq" id="XP_025831050.1"/>
    </source>
</evidence>
<dbReference type="GO" id="GO:0005125">
    <property type="term" value="F:cytokine activity"/>
    <property type="evidence" value="ECO:0007669"/>
    <property type="project" value="TreeGrafter"/>
</dbReference>
<evidence type="ECO:0000256" key="8">
    <source>
        <dbReference type="RuleBase" id="RU003500"/>
    </source>
</evidence>
<evidence type="ECO:0000256" key="6">
    <source>
        <dbReference type="ARBA" id="ARBA00022687"/>
    </source>
</evidence>
<comment type="similarity">
    <text evidence="2 8">Belongs to the Wnt family.</text>
</comment>
<evidence type="ECO:0000256" key="2">
    <source>
        <dbReference type="ARBA" id="ARBA00005683"/>
    </source>
</evidence>
<dbReference type="AlphaFoldDB" id="A0A7F5R0A3"/>
<keyword evidence="9" id="KW-0732">Signal</keyword>
<dbReference type="InParanoid" id="A0A7F5R0A3"/>
<evidence type="ECO:0000256" key="3">
    <source>
        <dbReference type="ARBA" id="ARBA00022473"/>
    </source>
</evidence>
<keyword evidence="6 8" id="KW-0879">Wnt signaling pathway</keyword>
<dbReference type="GO" id="GO:0045165">
    <property type="term" value="P:cell fate commitment"/>
    <property type="evidence" value="ECO:0007669"/>
    <property type="project" value="TreeGrafter"/>
</dbReference>
<gene>
    <name evidence="11" type="primary">LOC108739201</name>
</gene>
<dbReference type="GO" id="GO:0005109">
    <property type="term" value="F:frizzled binding"/>
    <property type="evidence" value="ECO:0007669"/>
    <property type="project" value="TreeGrafter"/>
</dbReference>
<dbReference type="Pfam" id="PF00110">
    <property type="entry name" value="wnt"/>
    <property type="match status" value="1"/>
</dbReference>
<dbReference type="RefSeq" id="XP_025831050.1">
    <property type="nucleotide sequence ID" value="XM_025975265.1"/>
</dbReference>
<evidence type="ECO:0000256" key="7">
    <source>
        <dbReference type="ARBA" id="ARBA00023157"/>
    </source>
</evidence>
<evidence type="ECO:0000256" key="5">
    <source>
        <dbReference type="ARBA" id="ARBA00022530"/>
    </source>
</evidence>
<dbReference type="KEGG" id="apln:108739201"/>
<dbReference type="GeneID" id="108739201"/>
<dbReference type="GO" id="GO:0030182">
    <property type="term" value="P:neuron differentiation"/>
    <property type="evidence" value="ECO:0007669"/>
    <property type="project" value="TreeGrafter"/>
</dbReference>
<comment type="subcellular location">
    <subcellularLocation>
        <location evidence="1 8">Secreted</location>
        <location evidence="1 8">Extracellular space</location>
        <location evidence="1 8">Extracellular matrix</location>
    </subcellularLocation>
</comment>
<accession>A0A7F5R0A3</accession>
<keyword evidence="10" id="KW-1185">Reference proteome</keyword>
<proteinExistence type="inferred from homology"/>
<keyword evidence="7" id="KW-1015">Disulfide bond</keyword>
<comment type="function">
    <text evidence="8">Ligand for members of the frizzled family of seven transmembrane receptors.</text>
</comment>
<organism evidence="10 11">
    <name type="scientific">Agrilus planipennis</name>
    <name type="common">Emerald ash borer</name>
    <name type="synonym">Agrilus marcopoli</name>
    <dbReference type="NCBI Taxonomy" id="224129"/>
    <lineage>
        <taxon>Eukaryota</taxon>
        <taxon>Metazoa</taxon>
        <taxon>Ecdysozoa</taxon>
        <taxon>Arthropoda</taxon>
        <taxon>Hexapoda</taxon>
        <taxon>Insecta</taxon>
        <taxon>Pterygota</taxon>
        <taxon>Neoptera</taxon>
        <taxon>Endopterygota</taxon>
        <taxon>Coleoptera</taxon>
        <taxon>Polyphaga</taxon>
        <taxon>Elateriformia</taxon>
        <taxon>Buprestoidea</taxon>
        <taxon>Buprestidae</taxon>
        <taxon>Agrilinae</taxon>
        <taxon>Agrilus</taxon>
    </lineage>
</organism>
<dbReference type="CTD" id="54361"/>
<dbReference type="InterPro" id="IPR043158">
    <property type="entry name" value="Wnt_C"/>
</dbReference>
<sequence length="354" mass="40824">MFSWFLFIILLYNGVLSDYYSNRTGESNKVNFPKLARRRSIVSLIFSHNDSNASTSAANGDSNVSTNVTPCRWLRGFKHQNKMCRKRKGLSQALLIAKHLAVVSCKEQFRFERWNCSYKKSIFRKIYRETALLYAMSGAAIAYSIARACSEGTIHNCRCARPESNEQPRHHWKWGGCGDNTKQAKKITENFLQLKRKKENDSFSITLNYNTEVGLATLSEVEMKVCTCHGVSASCVMKTCWKRLQPFPKVAQKLRDRYHSAILPSPENTVKQKNLNKRKYSRNLIYFEQSPTYCQETVGRECTDADNCATLCCGRGFEIHEAVRYKQCRCHWKQCCLDVACDTCREIVHVYRCK</sequence>
<feature type="signal peptide" evidence="9">
    <location>
        <begin position="1"/>
        <end position="17"/>
    </location>
</feature>
<dbReference type="SMART" id="SM00097">
    <property type="entry name" value="WNT1"/>
    <property type="match status" value="1"/>
</dbReference>
<dbReference type="Proteomes" id="UP000192223">
    <property type="component" value="Unplaced"/>
</dbReference>
<dbReference type="GO" id="GO:0005615">
    <property type="term" value="C:extracellular space"/>
    <property type="evidence" value="ECO:0007669"/>
    <property type="project" value="TreeGrafter"/>
</dbReference>
<keyword evidence="5" id="KW-0272">Extracellular matrix</keyword>
<protein>
    <recommendedName>
        <fullName evidence="8">Protein Wnt</fullName>
    </recommendedName>
</protein>
<feature type="chain" id="PRO_5028854715" description="Protein Wnt" evidence="9">
    <location>
        <begin position="18"/>
        <end position="354"/>
    </location>
</feature>
<evidence type="ECO:0000256" key="4">
    <source>
        <dbReference type="ARBA" id="ARBA00022525"/>
    </source>
</evidence>
<name>A0A7F5R0A3_AGRPL</name>
<dbReference type="PANTHER" id="PTHR12027:SF97">
    <property type="entry name" value="PROTEIN WNT-4"/>
    <property type="match status" value="1"/>
</dbReference>
<dbReference type="FunCoup" id="A0A7F5R0A3">
    <property type="interactions" value="7"/>
</dbReference>